<evidence type="ECO:0000313" key="1">
    <source>
        <dbReference type="EMBL" id="BAR57288.1"/>
    </source>
</evidence>
<dbReference type="Proteomes" id="UP000063308">
    <property type="component" value="Chromosome"/>
</dbReference>
<accession>A0A0E4BQB1</accession>
<proteinExistence type="predicted"/>
<dbReference type="EMBL" id="AP014685">
    <property type="protein sequence ID" value="BAR57288.1"/>
    <property type="molecule type" value="Genomic_DNA"/>
</dbReference>
<reference evidence="1 2" key="1">
    <citation type="submission" date="2014-11" db="EMBL/GenBank/DDBJ databases">
        <title>Symbiosis island explosion on the genome of extra-slow-growing strains of soybean bradyrhizobia with massive insertion sequences.</title>
        <authorList>
            <person name="Iida T."/>
            <person name="Minamisawa K."/>
        </authorList>
    </citation>
    <scope>NUCLEOTIDE SEQUENCE [LARGE SCALE GENOMIC DNA]</scope>
    <source>
        <strain evidence="1 2">NK6</strain>
    </source>
</reference>
<organism evidence="1 2">
    <name type="scientific">Bradyrhizobium diazoefficiens</name>
    <dbReference type="NCBI Taxonomy" id="1355477"/>
    <lineage>
        <taxon>Bacteria</taxon>
        <taxon>Pseudomonadati</taxon>
        <taxon>Pseudomonadota</taxon>
        <taxon>Alphaproteobacteria</taxon>
        <taxon>Hyphomicrobiales</taxon>
        <taxon>Nitrobacteraceae</taxon>
        <taxon>Bradyrhizobium</taxon>
    </lineage>
</organism>
<name>A0A0E4BQB1_9BRAD</name>
<dbReference type="AlphaFoldDB" id="A0A0E4BQB1"/>
<evidence type="ECO:0000313" key="2">
    <source>
        <dbReference type="Proteomes" id="UP000063308"/>
    </source>
</evidence>
<sequence length="67" mass="7468">MPKQETLPPEERIKAICDEANAIVDAKATELKKEFEGLPYVSLRRDLENKAPGCACRQALAILREGK</sequence>
<protein>
    <submittedName>
        <fullName evidence="1">Uncharacterized protein</fullName>
    </submittedName>
</protein>
<dbReference type="RefSeq" id="WP_129557418.1">
    <property type="nucleotide sequence ID" value="NZ_JAFCKD010000284.1"/>
</dbReference>
<gene>
    <name evidence="1" type="ORF">NK6_4119</name>
</gene>